<dbReference type="CDD" id="cd00598">
    <property type="entry name" value="GH18_chitinase-like"/>
    <property type="match status" value="1"/>
</dbReference>
<dbReference type="Pfam" id="PF00704">
    <property type="entry name" value="Glyco_hydro_18"/>
    <property type="match status" value="1"/>
</dbReference>
<dbReference type="Gene3D" id="3.20.20.80">
    <property type="entry name" value="Glycosidases"/>
    <property type="match status" value="1"/>
</dbReference>
<dbReference type="PANTHER" id="PTHR11177:SF317">
    <property type="entry name" value="CHITINASE 12-RELATED"/>
    <property type="match status" value="1"/>
</dbReference>
<dbReference type="InterPro" id="IPR050314">
    <property type="entry name" value="Glycosyl_Hydrlase_18"/>
</dbReference>
<dbReference type="EMBL" id="LNFP01000044">
    <property type="protein sequence ID" value="KUF99051.1"/>
    <property type="molecule type" value="Genomic_DNA"/>
</dbReference>
<dbReference type="GO" id="GO:0005576">
    <property type="term" value="C:extracellular region"/>
    <property type="evidence" value="ECO:0007669"/>
    <property type="project" value="TreeGrafter"/>
</dbReference>
<protein>
    <recommendedName>
        <fullName evidence="7">GH18 domain-containing protein</fullName>
    </recommendedName>
</protein>
<sequence>MLLSSGQHGPVPVVVLQPTHGSKEERALKTDASTGSFRLWCVSILELVQKYLRRPFTLSCSLSPGVLVLVIVIVIVAVTLHSNSSKSEDTTSSDSGGNSTSATSASTLPSSCSPVAAKDRTVAFWQSEVAGCDSVPDGVTHIVFGFALVSDGVIVPTFQSSDATISECVEKLHERCILAMGSIGGSTNNENMSAVRNSTLFAESAVVLMTKFGFDGLDLDDETVGAEFSADRMVGMLKATREALDASGSTSALLTYDAYFYEGDTSVCSAADRAAYSRCFPSEVLDYVDWVNIMAYNVNLDNDTAAAIYAAAESTTFAAWGTQFGGNYSLATIGLCVGGGCAYGPGPNATVIAEWEAFGRQEGHGGMMIYSASAEVGGDYPVTRSIVSTTA</sequence>
<dbReference type="GO" id="GO:0008061">
    <property type="term" value="F:chitin binding"/>
    <property type="evidence" value="ECO:0007669"/>
    <property type="project" value="InterPro"/>
</dbReference>
<reference evidence="8 9" key="1">
    <citation type="submission" date="2015-11" db="EMBL/GenBank/DDBJ databases">
        <title>Genomes and virulence difference between two physiological races of Phytophthora nicotianae.</title>
        <authorList>
            <person name="Liu H."/>
            <person name="Ma X."/>
            <person name="Yu H."/>
            <person name="Fang D."/>
            <person name="Li Y."/>
            <person name="Wang X."/>
            <person name="Wang W."/>
            <person name="Dong Y."/>
            <person name="Xiao B."/>
        </authorList>
    </citation>
    <scope>NUCLEOTIDE SEQUENCE [LARGE SCALE GENOMIC DNA]</scope>
    <source>
        <strain evidence="9">race 1</strain>
    </source>
</reference>
<evidence type="ECO:0000256" key="6">
    <source>
        <dbReference type="SAM" id="Phobius"/>
    </source>
</evidence>
<evidence type="ECO:0000256" key="3">
    <source>
        <dbReference type="RuleBase" id="RU000489"/>
    </source>
</evidence>
<feature type="domain" description="GH18" evidence="7">
    <location>
        <begin position="119"/>
        <end position="391"/>
    </location>
</feature>
<dbReference type="GO" id="GO:0005975">
    <property type="term" value="P:carbohydrate metabolic process"/>
    <property type="evidence" value="ECO:0007669"/>
    <property type="project" value="InterPro"/>
</dbReference>
<feature type="transmembrane region" description="Helical" evidence="6">
    <location>
        <begin position="56"/>
        <end position="80"/>
    </location>
</feature>
<gene>
    <name evidence="8" type="ORF">AM588_10010788</name>
</gene>
<dbReference type="AlphaFoldDB" id="A0A0W8DRR4"/>
<evidence type="ECO:0000313" key="9">
    <source>
        <dbReference type="Proteomes" id="UP000054636"/>
    </source>
</evidence>
<keyword evidence="2 3" id="KW-0326">Glycosidase</keyword>
<dbReference type="InterPro" id="IPR017853">
    <property type="entry name" value="GH"/>
</dbReference>
<keyword evidence="1 3" id="KW-0378">Hydrolase</keyword>
<keyword evidence="6" id="KW-0812">Transmembrane</keyword>
<feature type="region of interest" description="Disordered" evidence="5">
    <location>
        <begin position="84"/>
        <end position="113"/>
    </location>
</feature>
<evidence type="ECO:0000256" key="1">
    <source>
        <dbReference type="ARBA" id="ARBA00022801"/>
    </source>
</evidence>
<name>A0A0W8DRR4_PHYNI</name>
<evidence type="ECO:0000313" key="8">
    <source>
        <dbReference type="EMBL" id="KUF99051.1"/>
    </source>
</evidence>
<evidence type="ECO:0000256" key="2">
    <source>
        <dbReference type="ARBA" id="ARBA00023295"/>
    </source>
</evidence>
<evidence type="ECO:0000259" key="7">
    <source>
        <dbReference type="PROSITE" id="PS51910"/>
    </source>
</evidence>
<dbReference type="SMART" id="SM00636">
    <property type="entry name" value="Glyco_18"/>
    <property type="match status" value="1"/>
</dbReference>
<dbReference type="InterPro" id="IPR001579">
    <property type="entry name" value="Glyco_hydro_18_chit_AS"/>
</dbReference>
<comment type="similarity">
    <text evidence="4">Belongs to the glycosyl hydrolase 18 family.</text>
</comment>
<dbReference type="PANTHER" id="PTHR11177">
    <property type="entry name" value="CHITINASE"/>
    <property type="match status" value="1"/>
</dbReference>
<keyword evidence="6" id="KW-0472">Membrane</keyword>
<evidence type="ECO:0000256" key="5">
    <source>
        <dbReference type="SAM" id="MobiDB-lite"/>
    </source>
</evidence>
<dbReference type="PROSITE" id="PS01095">
    <property type="entry name" value="GH18_1"/>
    <property type="match status" value="1"/>
</dbReference>
<comment type="caution">
    <text evidence="8">The sequence shown here is derived from an EMBL/GenBank/DDBJ whole genome shotgun (WGS) entry which is preliminary data.</text>
</comment>
<accession>A0A0W8DRR4</accession>
<organism evidence="8 9">
    <name type="scientific">Phytophthora nicotianae</name>
    <name type="common">Potato buckeye rot agent</name>
    <name type="synonym">Phytophthora parasitica</name>
    <dbReference type="NCBI Taxonomy" id="4792"/>
    <lineage>
        <taxon>Eukaryota</taxon>
        <taxon>Sar</taxon>
        <taxon>Stramenopiles</taxon>
        <taxon>Oomycota</taxon>
        <taxon>Peronosporomycetes</taxon>
        <taxon>Peronosporales</taxon>
        <taxon>Peronosporaceae</taxon>
        <taxon>Phytophthora</taxon>
    </lineage>
</organism>
<dbReference type="PROSITE" id="PS51910">
    <property type="entry name" value="GH18_2"/>
    <property type="match status" value="1"/>
</dbReference>
<dbReference type="Proteomes" id="UP000054636">
    <property type="component" value="Unassembled WGS sequence"/>
</dbReference>
<proteinExistence type="inferred from homology"/>
<dbReference type="GO" id="GO:0006032">
    <property type="term" value="P:chitin catabolic process"/>
    <property type="evidence" value="ECO:0007669"/>
    <property type="project" value="TreeGrafter"/>
</dbReference>
<evidence type="ECO:0000256" key="4">
    <source>
        <dbReference type="RuleBase" id="RU004453"/>
    </source>
</evidence>
<keyword evidence="6" id="KW-1133">Transmembrane helix</keyword>
<dbReference type="GO" id="GO:0004568">
    <property type="term" value="F:chitinase activity"/>
    <property type="evidence" value="ECO:0007669"/>
    <property type="project" value="TreeGrafter"/>
</dbReference>
<dbReference type="InterPro" id="IPR001223">
    <property type="entry name" value="Glyco_hydro18_cat"/>
</dbReference>
<dbReference type="InterPro" id="IPR011583">
    <property type="entry name" value="Chitinase_II/V-like_cat"/>
</dbReference>
<dbReference type="SUPFAM" id="SSF51445">
    <property type="entry name" value="(Trans)glycosidases"/>
    <property type="match status" value="1"/>
</dbReference>